<evidence type="ECO:0000256" key="9">
    <source>
        <dbReference type="SAM" id="Phobius"/>
    </source>
</evidence>
<keyword evidence="4" id="KW-0997">Cell inner membrane</keyword>
<sequence>MGRILNRLEEWIVVIVLSIMSTIAFVNVLSRGFANYSFSFTEEITVNLFVMLTFVGTAIGVREYAHLGFTLLYDMGNRLLKNIITILVGLMMVLLFVILLYFGIKMVQYQVDMGQKTPSLGWPQWWFSTSMPIGALFCLIRSIQVTITEFREQNGKGEQPL</sequence>
<dbReference type="AlphaFoldDB" id="A0A1T4YWC7"/>
<keyword evidence="6 9" id="KW-1133">Transmembrane helix</keyword>
<evidence type="ECO:0000256" key="1">
    <source>
        <dbReference type="ARBA" id="ARBA00004429"/>
    </source>
</evidence>
<dbReference type="GO" id="GO:0005886">
    <property type="term" value="C:plasma membrane"/>
    <property type="evidence" value="ECO:0007669"/>
    <property type="project" value="UniProtKB-SubCell"/>
</dbReference>
<keyword evidence="12" id="KW-1185">Reference proteome</keyword>
<keyword evidence="5 9" id="KW-0812">Transmembrane</keyword>
<name>A0A1T4YWC7_9BACL</name>
<comment type="similarity">
    <text evidence="8">Belongs to the TRAP transporter small permease family.</text>
</comment>
<dbReference type="EMBL" id="FUYJ01000010">
    <property type="protein sequence ID" value="SKB06147.1"/>
    <property type="molecule type" value="Genomic_DNA"/>
</dbReference>
<dbReference type="Proteomes" id="UP000190042">
    <property type="component" value="Unassembled WGS sequence"/>
</dbReference>
<keyword evidence="2" id="KW-0813">Transport</keyword>
<dbReference type="RefSeq" id="WP_009499187.1">
    <property type="nucleotide sequence ID" value="NZ_FUYJ01000010.1"/>
</dbReference>
<evidence type="ECO:0000259" key="10">
    <source>
        <dbReference type="Pfam" id="PF04290"/>
    </source>
</evidence>
<feature type="transmembrane region" description="Helical" evidence="9">
    <location>
        <begin position="82"/>
        <end position="104"/>
    </location>
</feature>
<evidence type="ECO:0000256" key="3">
    <source>
        <dbReference type="ARBA" id="ARBA00022475"/>
    </source>
</evidence>
<evidence type="ECO:0000256" key="8">
    <source>
        <dbReference type="ARBA" id="ARBA00038436"/>
    </source>
</evidence>
<keyword evidence="7 9" id="KW-0472">Membrane</keyword>
<dbReference type="Pfam" id="PF04290">
    <property type="entry name" value="DctQ"/>
    <property type="match status" value="1"/>
</dbReference>
<feature type="transmembrane region" description="Helical" evidence="9">
    <location>
        <begin position="44"/>
        <end position="61"/>
    </location>
</feature>
<feature type="transmembrane region" description="Helical" evidence="9">
    <location>
        <begin position="12"/>
        <end position="32"/>
    </location>
</feature>
<organism evidence="11 12">
    <name type="scientific">Sporosarcina newyorkensis</name>
    <dbReference type="NCBI Taxonomy" id="759851"/>
    <lineage>
        <taxon>Bacteria</taxon>
        <taxon>Bacillati</taxon>
        <taxon>Bacillota</taxon>
        <taxon>Bacilli</taxon>
        <taxon>Bacillales</taxon>
        <taxon>Caryophanaceae</taxon>
        <taxon>Sporosarcina</taxon>
    </lineage>
</organism>
<dbReference type="InterPro" id="IPR055348">
    <property type="entry name" value="DctQ"/>
</dbReference>
<dbReference type="GO" id="GO:0015740">
    <property type="term" value="P:C4-dicarboxylate transport"/>
    <property type="evidence" value="ECO:0007669"/>
    <property type="project" value="TreeGrafter"/>
</dbReference>
<dbReference type="PANTHER" id="PTHR35011">
    <property type="entry name" value="2,3-DIKETO-L-GULONATE TRAP TRANSPORTER SMALL PERMEASE PROTEIN YIAM"/>
    <property type="match status" value="1"/>
</dbReference>
<proteinExistence type="inferred from homology"/>
<gene>
    <name evidence="11" type="ORF">SAMN04244570_0109</name>
</gene>
<comment type="subcellular location">
    <subcellularLocation>
        <location evidence="1">Cell inner membrane</location>
        <topology evidence="1">Multi-pass membrane protein</topology>
    </subcellularLocation>
</comment>
<feature type="transmembrane region" description="Helical" evidence="9">
    <location>
        <begin position="124"/>
        <end position="143"/>
    </location>
</feature>
<reference evidence="12" key="1">
    <citation type="submission" date="2017-02" db="EMBL/GenBank/DDBJ databases">
        <authorList>
            <person name="Varghese N."/>
            <person name="Submissions S."/>
        </authorList>
    </citation>
    <scope>NUCLEOTIDE SEQUENCE [LARGE SCALE GENOMIC DNA]</scope>
    <source>
        <strain evidence="12">DSM 23966</strain>
    </source>
</reference>
<dbReference type="PANTHER" id="PTHR35011:SF2">
    <property type="entry name" value="2,3-DIKETO-L-GULONATE TRAP TRANSPORTER SMALL PERMEASE PROTEIN YIAM"/>
    <property type="match status" value="1"/>
</dbReference>
<evidence type="ECO:0000256" key="5">
    <source>
        <dbReference type="ARBA" id="ARBA00022692"/>
    </source>
</evidence>
<keyword evidence="3" id="KW-1003">Cell membrane</keyword>
<evidence type="ECO:0000256" key="4">
    <source>
        <dbReference type="ARBA" id="ARBA00022519"/>
    </source>
</evidence>
<evidence type="ECO:0000256" key="2">
    <source>
        <dbReference type="ARBA" id="ARBA00022448"/>
    </source>
</evidence>
<evidence type="ECO:0000256" key="7">
    <source>
        <dbReference type="ARBA" id="ARBA00023136"/>
    </source>
</evidence>
<dbReference type="InterPro" id="IPR007387">
    <property type="entry name" value="TRAP_DctQ"/>
</dbReference>
<evidence type="ECO:0000256" key="6">
    <source>
        <dbReference type="ARBA" id="ARBA00022989"/>
    </source>
</evidence>
<evidence type="ECO:0000313" key="11">
    <source>
        <dbReference type="EMBL" id="SKB06147.1"/>
    </source>
</evidence>
<dbReference type="GO" id="GO:0022857">
    <property type="term" value="F:transmembrane transporter activity"/>
    <property type="evidence" value="ECO:0007669"/>
    <property type="project" value="TreeGrafter"/>
</dbReference>
<evidence type="ECO:0000313" key="12">
    <source>
        <dbReference type="Proteomes" id="UP000190042"/>
    </source>
</evidence>
<feature type="domain" description="Tripartite ATP-independent periplasmic transporters DctQ component" evidence="10">
    <location>
        <begin position="20"/>
        <end position="151"/>
    </location>
</feature>
<accession>A0A1T4YWC7</accession>
<protein>
    <submittedName>
        <fullName evidence="11">TRAP-type C4-dicarboxylate transport system, small permease component</fullName>
    </submittedName>
</protein>